<accession>A0A0J8UET6</accession>
<proteinExistence type="predicted"/>
<keyword evidence="1" id="KW-0812">Transmembrane</keyword>
<dbReference type="AlphaFoldDB" id="A0A0J8UET6"/>
<name>A0A0J8UET6_9MYCO</name>
<dbReference type="Proteomes" id="UP000037594">
    <property type="component" value="Unassembled WGS sequence"/>
</dbReference>
<dbReference type="EMBL" id="LFOD01000005">
    <property type="protein sequence ID" value="KMV18875.1"/>
    <property type="molecule type" value="Genomic_DNA"/>
</dbReference>
<gene>
    <name evidence="2" type="ORF">ACT17_08235</name>
</gene>
<evidence type="ECO:0000256" key="1">
    <source>
        <dbReference type="SAM" id="Phobius"/>
    </source>
</evidence>
<dbReference type="PATRIC" id="fig|451644.5.peg.1695"/>
<sequence length="120" mass="12411">MLLIGITVALWYLRAQSDRNGIPPSGNLGFRTEHTLVSASGWYAAQRTGFHYAAIAATIITALAILAAATAIRLGASQTWILILPPVGWIALIIAIVIAGSHADTAAISVAPNAASGTLH</sequence>
<feature type="transmembrane region" description="Helical" evidence="1">
    <location>
        <begin position="50"/>
        <end position="72"/>
    </location>
</feature>
<organism evidence="2 3">
    <name type="scientific">Mycolicibacterium conceptionense</name>
    <dbReference type="NCBI Taxonomy" id="451644"/>
    <lineage>
        <taxon>Bacteria</taxon>
        <taxon>Bacillati</taxon>
        <taxon>Actinomycetota</taxon>
        <taxon>Actinomycetes</taxon>
        <taxon>Mycobacteriales</taxon>
        <taxon>Mycobacteriaceae</taxon>
        <taxon>Mycolicibacterium</taxon>
    </lineage>
</organism>
<reference evidence="2 3" key="1">
    <citation type="submission" date="2015-06" db="EMBL/GenBank/DDBJ databases">
        <title>Genome sequence of Mycobacterium conceptionense strain MLE.</title>
        <authorList>
            <person name="Greninger A.L."/>
            <person name="Cunningham G."/>
            <person name="Chiu C.Y."/>
            <person name="Miller S."/>
        </authorList>
    </citation>
    <scope>NUCLEOTIDE SEQUENCE [LARGE SCALE GENOMIC DNA]</scope>
    <source>
        <strain evidence="2 3">MLE</strain>
    </source>
</reference>
<comment type="caution">
    <text evidence="2">The sequence shown here is derived from an EMBL/GenBank/DDBJ whole genome shotgun (WGS) entry which is preliminary data.</text>
</comment>
<evidence type="ECO:0000313" key="2">
    <source>
        <dbReference type="EMBL" id="KMV18875.1"/>
    </source>
</evidence>
<evidence type="ECO:0000313" key="3">
    <source>
        <dbReference type="Proteomes" id="UP000037594"/>
    </source>
</evidence>
<protein>
    <submittedName>
        <fullName evidence="2">Uncharacterized protein</fullName>
    </submittedName>
</protein>
<keyword evidence="1" id="KW-0472">Membrane</keyword>
<keyword evidence="1" id="KW-1133">Transmembrane helix</keyword>
<feature type="transmembrane region" description="Helical" evidence="1">
    <location>
        <begin position="79"/>
        <end position="99"/>
    </location>
</feature>